<dbReference type="PANTHER" id="PTHR30570:SF1">
    <property type="entry name" value="PHOSPHATE-BINDING PROTEIN PSTS"/>
    <property type="match status" value="1"/>
</dbReference>
<dbReference type="InterPro" id="IPR024370">
    <property type="entry name" value="PBP_domain"/>
</dbReference>
<comment type="caution">
    <text evidence="5">The sequence shown here is derived from an EMBL/GenBank/DDBJ whole genome shotgun (WGS) entry which is preliminary data.</text>
</comment>
<sequence>MTARQARFRIPKTGCAAGLLAALCLCASPSVAEELTLSSEGGGIVVSGRYLGFDGTYLRVETAAGPVTMAYSGVTCEGVGCPDPEAGARWRLVGTARMGEVLLPALVEGFAQSEGYGLRREEIGPLDFDYVLADPDREADLLRIEFRLSDTDGGFADLLSGRADVAMAVREIRPDERQAALEAGLGDLGAPERARIVALDGLVPVVSAAQDRTEIDIAHLAAAFAGEVGSWSRIGGPDIPLTLHLPPAEEGHVQGFVDRVLRLSGRELSPGVVHHPDALSVAEAVARDPGALGIVPYRLGGDARQLAISGSCGRAMSADLRSLKTEDYPLTMPLFLYLPERRLPPVAADFVAWLRGAPAQFIVRRAGFADLGTEPIPVAAQGERFAAAIAEAGPEVGLADLQQMVRTLGTRQRLTTTFRFELGSTRLDAQSRSNVYQLAREILDGVHDGDVLMLAGFSDGVGPAAANRGLAAARAETVLRALVDALGGSLPRQVRVRTVAFGEALPMGCDDTEWGRQINRRVELWVEG</sequence>
<name>A0A3N2R6G8_9RHOB</name>
<keyword evidence="2" id="KW-0472">Membrane</keyword>
<reference evidence="5 6" key="1">
    <citation type="submission" date="2018-10" db="EMBL/GenBank/DDBJ databases">
        <title>Histidinibacterium lentulum gen. nov., sp. nov., a marine bacterium from the culture broth of Picochlorum sp. 122.</title>
        <authorList>
            <person name="Wang G."/>
        </authorList>
    </citation>
    <scope>NUCLEOTIDE SEQUENCE [LARGE SCALE GENOMIC DNA]</scope>
    <source>
        <strain evidence="5 6">B17</strain>
    </source>
</reference>
<dbReference type="AlphaFoldDB" id="A0A3N2R6G8"/>
<dbReference type="Gene3D" id="3.30.1330.60">
    <property type="entry name" value="OmpA-like domain"/>
    <property type="match status" value="1"/>
</dbReference>
<dbReference type="InterPro" id="IPR006665">
    <property type="entry name" value="OmpA-like"/>
</dbReference>
<protein>
    <submittedName>
        <fullName evidence="5">Cell envelope biogenesis protein OmpA</fullName>
    </submittedName>
</protein>
<accession>A0A3N2R6G8</accession>
<keyword evidence="1 3" id="KW-0732">Signal</keyword>
<dbReference type="RefSeq" id="WP_123641618.1">
    <property type="nucleotide sequence ID" value="NZ_ML119083.1"/>
</dbReference>
<dbReference type="Gene3D" id="3.40.190.10">
    <property type="entry name" value="Periplasmic binding protein-like II"/>
    <property type="match status" value="2"/>
</dbReference>
<organism evidence="5 6">
    <name type="scientific">Histidinibacterium lentulum</name>
    <dbReference type="NCBI Taxonomy" id="2480588"/>
    <lineage>
        <taxon>Bacteria</taxon>
        <taxon>Pseudomonadati</taxon>
        <taxon>Pseudomonadota</taxon>
        <taxon>Alphaproteobacteria</taxon>
        <taxon>Rhodobacterales</taxon>
        <taxon>Paracoccaceae</taxon>
        <taxon>Histidinibacterium</taxon>
    </lineage>
</organism>
<dbReference type="SUPFAM" id="SSF103088">
    <property type="entry name" value="OmpA-like"/>
    <property type="match status" value="1"/>
</dbReference>
<dbReference type="InterPro" id="IPR036737">
    <property type="entry name" value="OmpA-like_sf"/>
</dbReference>
<dbReference type="PANTHER" id="PTHR30570">
    <property type="entry name" value="PERIPLASMIC PHOSPHATE BINDING COMPONENT OF PHOSPHATE ABC TRANSPORTER"/>
    <property type="match status" value="1"/>
</dbReference>
<dbReference type="PROSITE" id="PS51123">
    <property type="entry name" value="OMPA_2"/>
    <property type="match status" value="1"/>
</dbReference>
<dbReference type="GO" id="GO:0016020">
    <property type="term" value="C:membrane"/>
    <property type="evidence" value="ECO:0007669"/>
    <property type="project" value="UniProtKB-UniRule"/>
</dbReference>
<evidence type="ECO:0000313" key="6">
    <source>
        <dbReference type="Proteomes" id="UP000268016"/>
    </source>
</evidence>
<evidence type="ECO:0000313" key="5">
    <source>
        <dbReference type="EMBL" id="ROU03070.1"/>
    </source>
</evidence>
<dbReference type="InterPro" id="IPR050811">
    <property type="entry name" value="Phosphate_ABC_transporter"/>
</dbReference>
<dbReference type="EMBL" id="RDRB01000003">
    <property type="protein sequence ID" value="ROU03070.1"/>
    <property type="molecule type" value="Genomic_DNA"/>
</dbReference>
<evidence type="ECO:0000256" key="1">
    <source>
        <dbReference type="ARBA" id="ARBA00022729"/>
    </source>
</evidence>
<evidence type="ECO:0000259" key="4">
    <source>
        <dbReference type="PROSITE" id="PS51123"/>
    </source>
</evidence>
<feature type="chain" id="PRO_5018149816" evidence="3">
    <location>
        <begin position="33"/>
        <end position="528"/>
    </location>
</feature>
<proteinExistence type="predicted"/>
<evidence type="ECO:0000256" key="3">
    <source>
        <dbReference type="SAM" id="SignalP"/>
    </source>
</evidence>
<dbReference type="Proteomes" id="UP000268016">
    <property type="component" value="Unassembled WGS sequence"/>
</dbReference>
<feature type="domain" description="OmpA-like" evidence="4">
    <location>
        <begin position="407"/>
        <end position="528"/>
    </location>
</feature>
<dbReference type="OrthoDB" id="9790048at2"/>
<feature type="signal peptide" evidence="3">
    <location>
        <begin position="1"/>
        <end position="32"/>
    </location>
</feature>
<dbReference type="Pfam" id="PF12849">
    <property type="entry name" value="PBP_like_2"/>
    <property type="match status" value="1"/>
</dbReference>
<gene>
    <name evidence="5" type="ORF">EAT49_07190</name>
</gene>
<evidence type="ECO:0000256" key="2">
    <source>
        <dbReference type="PROSITE-ProRule" id="PRU00473"/>
    </source>
</evidence>
<dbReference type="SUPFAM" id="SSF53850">
    <property type="entry name" value="Periplasmic binding protein-like II"/>
    <property type="match status" value="1"/>
</dbReference>
<dbReference type="Pfam" id="PF00691">
    <property type="entry name" value="OmpA"/>
    <property type="match status" value="1"/>
</dbReference>
<keyword evidence="6" id="KW-1185">Reference proteome</keyword>